<feature type="non-terminal residue" evidence="2">
    <location>
        <position position="59"/>
    </location>
</feature>
<dbReference type="AlphaFoldDB" id="A0A1M6YQA8"/>
<dbReference type="Proteomes" id="UP000184016">
    <property type="component" value="Unassembled WGS sequence"/>
</dbReference>
<protein>
    <submittedName>
        <fullName evidence="2">Uncharacterized protein</fullName>
    </submittedName>
</protein>
<evidence type="ECO:0000256" key="1">
    <source>
        <dbReference type="SAM" id="Phobius"/>
    </source>
</evidence>
<sequence>MLFNPQTVASGPLFNLMRPFFGILALVALGYFGWRILHMTATGKRAALILELFGILFVL</sequence>
<reference evidence="3" key="1">
    <citation type="submission" date="2016-11" db="EMBL/GenBank/DDBJ databases">
        <authorList>
            <person name="Varghese N."/>
            <person name="Submissions S."/>
        </authorList>
    </citation>
    <scope>NUCLEOTIDE SEQUENCE [LARGE SCALE GENOMIC DNA]</scope>
    <source>
        <strain evidence="3">USBA-503</strain>
    </source>
</reference>
<name>A0A1M6YQA8_9BACL</name>
<keyword evidence="3" id="KW-1185">Reference proteome</keyword>
<gene>
    <name evidence="2" type="ORF">SAMN05443507_1663</name>
</gene>
<organism evidence="2 3">
    <name type="scientific">Alicyclobacillus tolerans</name>
    <dbReference type="NCBI Taxonomy" id="90970"/>
    <lineage>
        <taxon>Bacteria</taxon>
        <taxon>Bacillati</taxon>
        <taxon>Bacillota</taxon>
        <taxon>Bacilli</taxon>
        <taxon>Bacillales</taxon>
        <taxon>Alicyclobacillaceae</taxon>
        <taxon>Alicyclobacillus</taxon>
    </lineage>
</organism>
<evidence type="ECO:0000313" key="2">
    <source>
        <dbReference type="EMBL" id="SHL20275.1"/>
    </source>
</evidence>
<keyword evidence="1" id="KW-0472">Membrane</keyword>
<evidence type="ECO:0000313" key="3">
    <source>
        <dbReference type="Proteomes" id="UP000184016"/>
    </source>
</evidence>
<dbReference type="STRING" id="1830138.SAMN05443507_1663"/>
<dbReference type="EMBL" id="FRAF01000066">
    <property type="protein sequence ID" value="SHL20275.1"/>
    <property type="molecule type" value="Genomic_DNA"/>
</dbReference>
<accession>A0A1M6YQA8</accession>
<proteinExistence type="predicted"/>
<keyword evidence="1" id="KW-1133">Transmembrane helix</keyword>
<keyword evidence="1" id="KW-0812">Transmembrane</keyword>
<feature type="transmembrane region" description="Helical" evidence="1">
    <location>
        <begin position="20"/>
        <end position="37"/>
    </location>
</feature>